<evidence type="ECO:0000313" key="2">
    <source>
        <dbReference type="EMBL" id="NEX22781.1"/>
    </source>
</evidence>
<feature type="compositionally biased region" description="Acidic residues" evidence="1">
    <location>
        <begin position="325"/>
        <end position="338"/>
    </location>
</feature>
<evidence type="ECO:0000256" key="1">
    <source>
        <dbReference type="SAM" id="MobiDB-lite"/>
    </source>
</evidence>
<organism evidence="2 3">
    <name type="scientific">Thiorhodococcus mannitoliphagus</name>
    <dbReference type="NCBI Taxonomy" id="329406"/>
    <lineage>
        <taxon>Bacteria</taxon>
        <taxon>Pseudomonadati</taxon>
        <taxon>Pseudomonadota</taxon>
        <taxon>Gammaproteobacteria</taxon>
        <taxon>Chromatiales</taxon>
        <taxon>Chromatiaceae</taxon>
        <taxon>Thiorhodococcus</taxon>
    </lineage>
</organism>
<dbReference type="AlphaFoldDB" id="A0A6P1E0G5"/>
<dbReference type="Proteomes" id="UP000471640">
    <property type="component" value="Unassembled WGS sequence"/>
</dbReference>
<protein>
    <submittedName>
        <fullName evidence="2">Uncharacterized protein</fullName>
    </submittedName>
</protein>
<dbReference type="EMBL" id="JAAIJR010000124">
    <property type="protein sequence ID" value="NEX22781.1"/>
    <property type="molecule type" value="Genomic_DNA"/>
</dbReference>
<comment type="caution">
    <text evidence="2">The sequence shown here is derived from an EMBL/GenBank/DDBJ whole genome shotgun (WGS) entry which is preliminary data.</text>
</comment>
<gene>
    <name evidence="2" type="ORF">G3480_21160</name>
</gene>
<accession>A0A6P1E0G5</accession>
<keyword evidence="3" id="KW-1185">Reference proteome</keyword>
<name>A0A6P1E0G5_9GAMM</name>
<proteinExistence type="predicted"/>
<sequence>MVAERATALGHQVTKIAVANAIEALACFVALQALQGNRDSRVRGSTKLAGRTLQEFSFQNASRPSFYVSQPMRMATVTTLPALGLVEASGSRFNGFSCSEAGLAFVEAASVEYRPYNRSLVDHLLQWVLGKDDRLNGDALPMALSPMTPLPPEALVLLRERLHQGAPTSQSWERQRRSDALHWVASRGLGAAPVDWKEKPALIGNASHWADMRAGAYFFAARDAAHDVLNAVETHMGTPENRLSLASKVPKRAHAPLTELREKTRAFLDLEHEDMEANTFCREVVEQSDMEILRRLVDRDGRILRLVGQHICAGPAFQGSREETSEVDIEESPEPEELEWPENISYRIPNIWWLSQDLDGRLSDCLSPSAEDELPEVAYG</sequence>
<evidence type="ECO:0000313" key="3">
    <source>
        <dbReference type="Proteomes" id="UP000471640"/>
    </source>
</evidence>
<reference evidence="2 3" key="2">
    <citation type="submission" date="2020-02" db="EMBL/GenBank/DDBJ databases">
        <title>Genome sequences of Thiorhodococcus mannitoliphagus and Thiorhodococcus minor, purple sulfur photosynthetic bacteria in the gammaproteobacterial family, Chromatiaceae.</title>
        <authorList>
            <person name="Aviles F.A."/>
            <person name="Meyer T.E."/>
            <person name="Kyndt J.A."/>
        </authorList>
    </citation>
    <scope>NUCLEOTIDE SEQUENCE [LARGE SCALE GENOMIC DNA]</scope>
    <source>
        <strain evidence="2 3">DSM 18266</strain>
    </source>
</reference>
<feature type="region of interest" description="Disordered" evidence="1">
    <location>
        <begin position="317"/>
        <end position="338"/>
    </location>
</feature>
<reference evidence="3" key="1">
    <citation type="journal article" date="2020" name="Microbiol. Resour. Announc.">
        <title>Draft Genome Sequences of Thiorhodococcus mannitoliphagus and Thiorhodococcus minor, Purple Sulfur Photosynthetic Bacteria in the Gammaproteobacterial Family Chromatiaceae.</title>
        <authorList>
            <person name="Aviles F.A."/>
            <person name="Meyer T.E."/>
            <person name="Kyndt J.A."/>
        </authorList>
    </citation>
    <scope>NUCLEOTIDE SEQUENCE [LARGE SCALE GENOMIC DNA]</scope>
    <source>
        <strain evidence="3">DSM 18266</strain>
    </source>
</reference>